<organism evidence="4 5">
    <name type="scientific">Sistotremastrum suecicum HHB10207 ss-3</name>
    <dbReference type="NCBI Taxonomy" id="1314776"/>
    <lineage>
        <taxon>Eukaryota</taxon>
        <taxon>Fungi</taxon>
        <taxon>Dikarya</taxon>
        <taxon>Basidiomycota</taxon>
        <taxon>Agaricomycotina</taxon>
        <taxon>Agaricomycetes</taxon>
        <taxon>Sistotremastrales</taxon>
        <taxon>Sistotremastraceae</taxon>
        <taxon>Sistotremastrum</taxon>
    </lineage>
</organism>
<dbReference type="PANTHER" id="PTHR43540:SF9">
    <property type="entry name" value="FAMILY HYDROLASE, PUTATIVE (AFU_ORTHOLOGUE AFUA_2G08700)-RELATED"/>
    <property type="match status" value="1"/>
</dbReference>
<sequence>MSGIWGGQTALDLYLQEEGYKTLFCAGVNADQCVLGTVVDAYFKGYDCVLVEDCVATTSPEGGLSNIVYNTKNSYGFVTDSTRIVGAAKRNGI</sequence>
<proteinExistence type="inferred from homology"/>
<reference evidence="4 5" key="1">
    <citation type="journal article" date="2016" name="Mol. Biol. Evol.">
        <title>Comparative Genomics of Early-Diverging Mushroom-Forming Fungi Provides Insights into the Origins of Lignocellulose Decay Capabilities.</title>
        <authorList>
            <person name="Nagy L.G."/>
            <person name="Riley R."/>
            <person name="Tritt A."/>
            <person name="Adam C."/>
            <person name="Daum C."/>
            <person name="Floudas D."/>
            <person name="Sun H."/>
            <person name="Yadav J.S."/>
            <person name="Pangilinan J."/>
            <person name="Larsson K.H."/>
            <person name="Matsuura K."/>
            <person name="Barry K."/>
            <person name="Labutti K."/>
            <person name="Kuo R."/>
            <person name="Ohm R.A."/>
            <person name="Bhattacharya S.S."/>
            <person name="Shirouzu T."/>
            <person name="Yoshinaga Y."/>
            <person name="Martin F.M."/>
            <person name="Grigoriev I.V."/>
            <person name="Hibbett D.S."/>
        </authorList>
    </citation>
    <scope>NUCLEOTIDE SEQUENCE [LARGE SCALE GENOMIC DNA]</scope>
    <source>
        <strain evidence="4 5">HHB10207 ss-3</strain>
    </source>
</reference>
<name>A0A166JEB9_9AGAM</name>
<comment type="similarity">
    <text evidence="1">Belongs to the isochorismatase family.</text>
</comment>
<evidence type="ECO:0000313" key="5">
    <source>
        <dbReference type="Proteomes" id="UP000076798"/>
    </source>
</evidence>
<keyword evidence="2 4" id="KW-0378">Hydrolase</keyword>
<evidence type="ECO:0000259" key="3">
    <source>
        <dbReference type="Pfam" id="PF00857"/>
    </source>
</evidence>
<dbReference type="PANTHER" id="PTHR43540">
    <property type="entry name" value="PEROXYUREIDOACRYLATE/UREIDOACRYLATE AMIDOHYDROLASE-RELATED"/>
    <property type="match status" value="1"/>
</dbReference>
<dbReference type="Proteomes" id="UP000076798">
    <property type="component" value="Unassembled WGS sequence"/>
</dbReference>
<dbReference type="InterPro" id="IPR050272">
    <property type="entry name" value="Isochorismatase-like_hydrls"/>
</dbReference>
<keyword evidence="5" id="KW-1185">Reference proteome</keyword>
<dbReference type="GO" id="GO:0016787">
    <property type="term" value="F:hydrolase activity"/>
    <property type="evidence" value="ECO:0007669"/>
    <property type="project" value="UniProtKB-KW"/>
</dbReference>
<feature type="domain" description="Isochorismatase-like" evidence="3">
    <location>
        <begin position="8"/>
        <end position="68"/>
    </location>
</feature>
<dbReference type="OrthoDB" id="167809at2759"/>
<accession>A0A166JEB9</accession>
<gene>
    <name evidence="4" type="ORF">SISSUDRAFT_1039202</name>
</gene>
<dbReference type="InterPro" id="IPR000868">
    <property type="entry name" value="Isochorismatase-like_dom"/>
</dbReference>
<dbReference type="EMBL" id="KV428004">
    <property type="protein sequence ID" value="KZT44642.1"/>
    <property type="molecule type" value="Genomic_DNA"/>
</dbReference>
<dbReference type="SUPFAM" id="SSF52499">
    <property type="entry name" value="Isochorismatase-like hydrolases"/>
    <property type="match status" value="1"/>
</dbReference>
<dbReference type="Pfam" id="PF00857">
    <property type="entry name" value="Isochorismatase"/>
    <property type="match status" value="1"/>
</dbReference>
<evidence type="ECO:0000256" key="1">
    <source>
        <dbReference type="ARBA" id="ARBA00006336"/>
    </source>
</evidence>
<evidence type="ECO:0000313" key="4">
    <source>
        <dbReference type="EMBL" id="KZT44642.1"/>
    </source>
</evidence>
<dbReference type="Gene3D" id="3.40.50.850">
    <property type="entry name" value="Isochorismatase-like"/>
    <property type="match status" value="1"/>
</dbReference>
<evidence type="ECO:0000256" key="2">
    <source>
        <dbReference type="ARBA" id="ARBA00022801"/>
    </source>
</evidence>
<dbReference type="InterPro" id="IPR036380">
    <property type="entry name" value="Isochorismatase-like_sf"/>
</dbReference>
<dbReference type="AlphaFoldDB" id="A0A166JEB9"/>
<dbReference type="STRING" id="1314776.A0A166JEB9"/>
<protein>
    <submittedName>
        <fullName evidence="4">Isochorismatase hydrolase</fullName>
    </submittedName>
</protein>